<evidence type="ECO:0000313" key="2">
    <source>
        <dbReference type="EMBL" id="TDH67791.1"/>
    </source>
</evidence>
<dbReference type="Proteomes" id="UP000294530">
    <property type="component" value="Unassembled WGS sequence"/>
</dbReference>
<sequence length="63" mass="7108">MATRKLKFEEAVAVLPTLRYGILIFGVEFGPSLITIDLELVWWQLVLASTFAGLPTSRCRRLV</sequence>
<organism evidence="2 3">
    <name type="scientific">Bremia lactucae</name>
    <name type="common">Lettuce downy mildew</name>
    <dbReference type="NCBI Taxonomy" id="4779"/>
    <lineage>
        <taxon>Eukaryota</taxon>
        <taxon>Sar</taxon>
        <taxon>Stramenopiles</taxon>
        <taxon>Oomycota</taxon>
        <taxon>Peronosporomycetes</taxon>
        <taxon>Peronosporales</taxon>
        <taxon>Peronosporaceae</taxon>
        <taxon>Bremia</taxon>
    </lineage>
</organism>
<gene>
    <name evidence="2" type="ORF">CCR75_005474</name>
</gene>
<dbReference type="KEGG" id="blac:94349226"/>
<dbReference type="AlphaFoldDB" id="A0A976FJJ6"/>
<evidence type="ECO:0000256" key="1">
    <source>
        <dbReference type="SAM" id="Phobius"/>
    </source>
</evidence>
<proteinExistence type="predicted"/>
<dbReference type="RefSeq" id="XP_067817290.1">
    <property type="nucleotide sequence ID" value="XM_067963555.1"/>
</dbReference>
<keyword evidence="1" id="KW-0472">Membrane</keyword>
<protein>
    <submittedName>
        <fullName evidence="2">Uncharacterized protein</fullName>
    </submittedName>
</protein>
<keyword evidence="1" id="KW-0812">Transmembrane</keyword>
<accession>A0A976FJJ6</accession>
<keyword evidence="1" id="KW-1133">Transmembrane helix</keyword>
<dbReference type="GeneID" id="94349226"/>
<comment type="caution">
    <text evidence="2">The sequence shown here is derived from an EMBL/GenBank/DDBJ whole genome shotgun (WGS) entry which is preliminary data.</text>
</comment>
<name>A0A976FJJ6_BRELC</name>
<dbReference type="EMBL" id="SHOA02000003">
    <property type="protein sequence ID" value="TDH67791.1"/>
    <property type="molecule type" value="Genomic_DNA"/>
</dbReference>
<reference evidence="2 3" key="1">
    <citation type="journal article" date="2021" name="Genome Biol.">
        <title>AFLAP: assembly-free linkage analysis pipeline using k-mers from genome sequencing data.</title>
        <authorList>
            <person name="Fletcher K."/>
            <person name="Zhang L."/>
            <person name="Gil J."/>
            <person name="Han R."/>
            <person name="Cavanaugh K."/>
            <person name="Michelmore R."/>
        </authorList>
    </citation>
    <scope>NUCLEOTIDE SEQUENCE [LARGE SCALE GENOMIC DNA]</scope>
    <source>
        <strain evidence="2 3">SF5</strain>
    </source>
</reference>
<feature type="transmembrane region" description="Helical" evidence="1">
    <location>
        <begin position="12"/>
        <end position="34"/>
    </location>
</feature>
<keyword evidence="3" id="KW-1185">Reference proteome</keyword>
<evidence type="ECO:0000313" key="3">
    <source>
        <dbReference type="Proteomes" id="UP000294530"/>
    </source>
</evidence>